<dbReference type="EC" id="2.7.13.3" evidence="3"/>
<evidence type="ECO:0000256" key="1">
    <source>
        <dbReference type="ARBA" id="ARBA00000085"/>
    </source>
</evidence>
<evidence type="ECO:0000256" key="7">
    <source>
        <dbReference type="ARBA" id="ARBA00022777"/>
    </source>
</evidence>
<dbReference type="InterPro" id="IPR036097">
    <property type="entry name" value="HisK_dim/P_sf"/>
</dbReference>
<dbReference type="PRINTS" id="PR00344">
    <property type="entry name" value="BCTRLSENSOR"/>
</dbReference>
<dbReference type="SMART" id="SM00388">
    <property type="entry name" value="HisKA"/>
    <property type="match status" value="1"/>
</dbReference>
<evidence type="ECO:0000256" key="4">
    <source>
        <dbReference type="ARBA" id="ARBA00022553"/>
    </source>
</evidence>
<dbReference type="SUPFAM" id="SSF55874">
    <property type="entry name" value="ATPase domain of HSP90 chaperone/DNA topoisomerase II/histidine kinase"/>
    <property type="match status" value="1"/>
</dbReference>
<feature type="transmembrane region" description="Helical" evidence="11">
    <location>
        <begin position="12"/>
        <end position="34"/>
    </location>
</feature>
<evidence type="ECO:0000259" key="12">
    <source>
        <dbReference type="PROSITE" id="PS50109"/>
    </source>
</evidence>
<reference evidence="14 15" key="1">
    <citation type="submission" date="2018-08" db="EMBL/GenBank/DDBJ databases">
        <title>A genome reference for cultivated species of the human gut microbiota.</title>
        <authorList>
            <person name="Zou Y."/>
            <person name="Xue W."/>
            <person name="Luo G."/>
        </authorList>
    </citation>
    <scope>NUCLEOTIDE SEQUENCE [LARGE SCALE GENOMIC DNA]</scope>
    <source>
        <strain evidence="14 15">AM07-24</strain>
    </source>
</reference>
<dbReference type="PROSITE" id="PS50885">
    <property type="entry name" value="HAMP"/>
    <property type="match status" value="1"/>
</dbReference>
<dbReference type="CDD" id="cd00082">
    <property type="entry name" value="HisKA"/>
    <property type="match status" value="1"/>
</dbReference>
<dbReference type="InterPro" id="IPR050428">
    <property type="entry name" value="TCS_sensor_his_kinase"/>
</dbReference>
<dbReference type="Pfam" id="PF00672">
    <property type="entry name" value="HAMP"/>
    <property type="match status" value="1"/>
</dbReference>
<dbReference type="EMBL" id="QRMS01000003">
    <property type="protein sequence ID" value="RHJ87173.1"/>
    <property type="molecule type" value="Genomic_DNA"/>
</dbReference>
<dbReference type="SUPFAM" id="SSF158472">
    <property type="entry name" value="HAMP domain-like"/>
    <property type="match status" value="1"/>
</dbReference>
<gene>
    <name evidence="14" type="ORF">DW099_10745</name>
</gene>
<protein>
    <recommendedName>
        <fullName evidence="3">histidine kinase</fullName>
        <ecNumber evidence="3">2.7.13.3</ecNumber>
    </recommendedName>
</protein>
<dbReference type="Proteomes" id="UP000284841">
    <property type="component" value="Unassembled WGS sequence"/>
</dbReference>
<evidence type="ECO:0000313" key="14">
    <source>
        <dbReference type="EMBL" id="RHJ87173.1"/>
    </source>
</evidence>
<comment type="caution">
    <text evidence="14">The sequence shown here is derived from an EMBL/GenBank/DDBJ whole genome shotgun (WGS) entry which is preliminary data.</text>
</comment>
<dbReference type="CDD" id="cd06225">
    <property type="entry name" value="HAMP"/>
    <property type="match status" value="1"/>
</dbReference>
<evidence type="ECO:0000256" key="2">
    <source>
        <dbReference type="ARBA" id="ARBA00004370"/>
    </source>
</evidence>
<keyword evidence="8 11" id="KW-1133">Transmembrane helix</keyword>
<dbReference type="AlphaFoldDB" id="A0A415E0Q6"/>
<evidence type="ECO:0000259" key="13">
    <source>
        <dbReference type="PROSITE" id="PS50885"/>
    </source>
</evidence>
<dbReference type="InterPro" id="IPR036890">
    <property type="entry name" value="HATPase_C_sf"/>
</dbReference>
<dbReference type="InterPro" id="IPR003594">
    <property type="entry name" value="HATPase_dom"/>
</dbReference>
<keyword evidence="10 11" id="KW-0472">Membrane</keyword>
<comment type="subcellular location">
    <subcellularLocation>
        <location evidence="2">Membrane</location>
    </subcellularLocation>
</comment>
<evidence type="ECO:0000256" key="3">
    <source>
        <dbReference type="ARBA" id="ARBA00012438"/>
    </source>
</evidence>
<dbReference type="Pfam" id="PF02518">
    <property type="entry name" value="HATPase_c"/>
    <property type="match status" value="1"/>
</dbReference>
<dbReference type="InterPro" id="IPR003661">
    <property type="entry name" value="HisK_dim/P_dom"/>
</dbReference>
<dbReference type="GO" id="GO:0005886">
    <property type="term" value="C:plasma membrane"/>
    <property type="evidence" value="ECO:0007669"/>
    <property type="project" value="TreeGrafter"/>
</dbReference>
<dbReference type="Gene3D" id="1.10.287.130">
    <property type="match status" value="1"/>
</dbReference>
<keyword evidence="6 11" id="KW-0812">Transmembrane</keyword>
<dbReference type="InterPro" id="IPR003660">
    <property type="entry name" value="HAMP_dom"/>
</dbReference>
<keyword evidence="5" id="KW-0808">Transferase</keyword>
<comment type="catalytic activity">
    <reaction evidence="1">
        <text>ATP + protein L-histidine = ADP + protein N-phospho-L-histidine.</text>
        <dbReference type="EC" id="2.7.13.3"/>
    </reaction>
</comment>
<dbReference type="GO" id="GO:0000155">
    <property type="term" value="F:phosphorelay sensor kinase activity"/>
    <property type="evidence" value="ECO:0007669"/>
    <property type="project" value="InterPro"/>
</dbReference>
<keyword evidence="15" id="KW-1185">Reference proteome</keyword>
<sequence length="450" mass="51213">MMKNSSIRKRVTLYYSLVLVVITVLVFGVFLFTASRQTTVVSKDTVMKAVQNSFDDIEYENDIIEIDNDFDSYYRGVTLLVYSEDGKLIKGSVPRDFPSYTPLTQGDYEEIKAEENTWLVYDLYNTYENGQGIWVRGIYDMDNAAATLKSIMSIMIIILPIILIIAILAGRRITKRAFEPVARITNAANSINNGSDLSKRLPQGENKDELYYLTETLNQMIERLENAFQSEKEFSSDVSHELKTPISVILAECEYTLQENRQTAVYIESLEIIQKQCMRTMSLIQQLLQVSRTIDKEKALDKENFSLSLLCESIIDELTLMAEDNGVRLSSNIQKDIEIDADETLIMRMIINLLTNAIKYSRSCSNPKVELSLTKEDRIKIVIKDNGIGIKKEDQANIFRRFYKVDKSRTAEENSFGLGLAMVKWIAEAHNGEVSVKSELGEGSEFTVIL</sequence>
<organism evidence="14 15">
    <name type="scientific">Emergencia timonensis</name>
    <dbReference type="NCBI Taxonomy" id="1776384"/>
    <lineage>
        <taxon>Bacteria</taxon>
        <taxon>Bacillati</taxon>
        <taxon>Bacillota</taxon>
        <taxon>Clostridia</taxon>
        <taxon>Peptostreptococcales</taxon>
        <taxon>Anaerovoracaceae</taxon>
        <taxon>Emergencia</taxon>
    </lineage>
</organism>
<dbReference type="InterPro" id="IPR004358">
    <property type="entry name" value="Sig_transdc_His_kin-like_C"/>
</dbReference>
<name>A0A415E0Q6_9FIRM</name>
<dbReference type="PROSITE" id="PS50109">
    <property type="entry name" value="HIS_KIN"/>
    <property type="match status" value="1"/>
</dbReference>
<dbReference type="STRING" id="1776384.GCA_900086585_00627"/>
<dbReference type="RefSeq" id="WP_118335693.1">
    <property type="nucleotide sequence ID" value="NZ_AP025567.1"/>
</dbReference>
<evidence type="ECO:0000256" key="6">
    <source>
        <dbReference type="ARBA" id="ARBA00022692"/>
    </source>
</evidence>
<feature type="transmembrane region" description="Helical" evidence="11">
    <location>
        <begin position="150"/>
        <end position="169"/>
    </location>
</feature>
<dbReference type="FunFam" id="3.30.565.10:FF:000006">
    <property type="entry name" value="Sensor histidine kinase WalK"/>
    <property type="match status" value="1"/>
</dbReference>
<evidence type="ECO:0000256" key="10">
    <source>
        <dbReference type="ARBA" id="ARBA00023136"/>
    </source>
</evidence>
<evidence type="ECO:0000256" key="9">
    <source>
        <dbReference type="ARBA" id="ARBA00023012"/>
    </source>
</evidence>
<dbReference type="InterPro" id="IPR005467">
    <property type="entry name" value="His_kinase_dom"/>
</dbReference>
<dbReference type="SUPFAM" id="SSF47384">
    <property type="entry name" value="Homodimeric domain of signal transducing histidine kinase"/>
    <property type="match status" value="1"/>
</dbReference>
<dbReference type="PANTHER" id="PTHR45436:SF5">
    <property type="entry name" value="SENSOR HISTIDINE KINASE TRCS"/>
    <property type="match status" value="1"/>
</dbReference>
<evidence type="ECO:0000256" key="11">
    <source>
        <dbReference type="SAM" id="Phobius"/>
    </source>
</evidence>
<feature type="domain" description="Histidine kinase" evidence="12">
    <location>
        <begin position="237"/>
        <end position="450"/>
    </location>
</feature>
<keyword evidence="9" id="KW-0902">Two-component regulatory system</keyword>
<evidence type="ECO:0000256" key="5">
    <source>
        <dbReference type="ARBA" id="ARBA00022679"/>
    </source>
</evidence>
<dbReference type="PANTHER" id="PTHR45436">
    <property type="entry name" value="SENSOR HISTIDINE KINASE YKOH"/>
    <property type="match status" value="1"/>
</dbReference>
<dbReference type="SMART" id="SM00304">
    <property type="entry name" value="HAMP"/>
    <property type="match status" value="1"/>
</dbReference>
<dbReference type="Gene3D" id="6.10.340.10">
    <property type="match status" value="1"/>
</dbReference>
<accession>A0A415E0Q6</accession>
<keyword evidence="4" id="KW-0597">Phosphoprotein</keyword>
<dbReference type="Gene3D" id="3.30.565.10">
    <property type="entry name" value="Histidine kinase-like ATPase, C-terminal domain"/>
    <property type="match status" value="1"/>
</dbReference>
<keyword evidence="7 14" id="KW-0418">Kinase</keyword>
<dbReference type="CDD" id="cd00075">
    <property type="entry name" value="HATPase"/>
    <property type="match status" value="1"/>
</dbReference>
<dbReference type="SMART" id="SM00387">
    <property type="entry name" value="HATPase_c"/>
    <property type="match status" value="1"/>
</dbReference>
<proteinExistence type="predicted"/>
<dbReference type="OrthoDB" id="9813151at2"/>
<dbReference type="Pfam" id="PF00512">
    <property type="entry name" value="HisKA"/>
    <property type="match status" value="1"/>
</dbReference>
<feature type="domain" description="HAMP" evidence="13">
    <location>
        <begin position="175"/>
        <end position="229"/>
    </location>
</feature>
<evidence type="ECO:0000256" key="8">
    <source>
        <dbReference type="ARBA" id="ARBA00022989"/>
    </source>
</evidence>
<evidence type="ECO:0000313" key="15">
    <source>
        <dbReference type="Proteomes" id="UP000284841"/>
    </source>
</evidence>